<evidence type="ECO:0000313" key="1">
    <source>
        <dbReference type="EMBL" id="ETM46573.1"/>
    </source>
</evidence>
<name>W2NF57_PHYNI</name>
<sequence>MVTRILSVSLLTRLGPMLSKSVINGRSDLSRSVENTPRMKKLEKTSGMDVRLNVLGPTSKTAVVLRQR</sequence>
<protein>
    <submittedName>
        <fullName evidence="1">Uncharacterized protein</fullName>
    </submittedName>
</protein>
<gene>
    <name evidence="1" type="ORF">L914_08559</name>
</gene>
<dbReference type="EMBL" id="KI692843">
    <property type="protein sequence ID" value="ETM46573.1"/>
    <property type="molecule type" value="Genomic_DNA"/>
</dbReference>
<reference evidence="1" key="1">
    <citation type="submission" date="2013-11" db="EMBL/GenBank/DDBJ databases">
        <title>The Genome Sequence of Phytophthora parasitica IAC_01/95.</title>
        <authorList>
            <consortium name="The Broad Institute Genomics Platform"/>
            <person name="Russ C."/>
            <person name="Tyler B."/>
            <person name="Panabieres F."/>
            <person name="Shan W."/>
            <person name="Tripathy S."/>
            <person name="Grunwald N."/>
            <person name="Machado M."/>
            <person name="Johnson C.S."/>
            <person name="Arredondo F."/>
            <person name="Hong C."/>
            <person name="Coffey M."/>
            <person name="Young S.K."/>
            <person name="Zeng Q."/>
            <person name="Gargeya S."/>
            <person name="Fitzgerald M."/>
            <person name="Abouelleil A."/>
            <person name="Alvarado L."/>
            <person name="Chapman S.B."/>
            <person name="Gainer-Dewar J."/>
            <person name="Goldberg J."/>
            <person name="Griggs A."/>
            <person name="Gujja S."/>
            <person name="Hansen M."/>
            <person name="Howarth C."/>
            <person name="Imamovic A."/>
            <person name="Ireland A."/>
            <person name="Larimer J."/>
            <person name="McCowan C."/>
            <person name="Murphy C."/>
            <person name="Pearson M."/>
            <person name="Poon T.W."/>
            <person name="Priest M."/>
            <person name="Roberts A."/>
            <person name="Saif S."/>
            <person name="Shea T."/>
            <person name="Sykes S."/>
            <person name="Wortman J."/>
            <person name="Nusbaum C."/>
            <person name="Birren B."/>
        </authorList>
    </citation>
    <scope>NUCLEOTIDE SEQUENCE [LARGE SCALE GENOMIC DNA]</scope>
    <source>
        <strain evidence="1">IAC_01/95</strain>
    </source>
</reference>
<proteinExistence type="predicted"/>
<dbReference type="Proteomes" id="UP000054532">
    <property type="component" value="Unassembled WGS sequence"/>
</dbReference>
<organism evidence="1">
    <name type="scientific">Phytophthora nicotianae</name>
    <name type="common">Potato buckeye rot agent</name>
    <name type="synonym">Phytophthora parasitica</name>
    <dbReference type="NCBI Taxonomy" id="4792"/>
    <lineage>
        <taxon>Eukaryota</taxon>
        <taxon>Sar</taxon>
        <taxon>Stramenopiles</taxon>
        <taxon>Oomycota</taxon>
        <taxon>Peronosporomycetes</taxon>
        <taxon>Peronosporales</taxon>
        <taxon>Peronosporaceae</taxon>
        <taxon>Phytophthora</taxon>
    </lineage>
</organism>
<dbReference type="VEuPathDB" id="FungiDB:PPTG_22932"/>
<dbReference type="AlphaFoldDB" id="W2NF57"/>
<accession>W2NF57</accession>